<accession>A0AAU9FIL3</accession>
<evidence type="ECO:0000256" key="1">
    <source>
        <dbReference type="SAM" id="MobiDB-lite"/>
    </source>
</evidence>
<evidence type="ECO:0000313" key="2">
    <source>
        <dbReference type="EMBL" id="BFF95726.1"/>
    </source>
</evidence>
<keyword evidence="3" id="KW-1185">Reference proteome</keyword>
<organism evidence="2 3">
    <name type="scientific">Drosophila madeirensis</name>
    <name type="common">Fruit fly</name>
    <dbReference type="NCBI Taxonomy" id="30013"/>
    <lineage>
        <taxon>Eukaryota</taxon>
        <taxon>Metazoa</taxon>
        <taxon>Ecdysozoa</taxon>
        <taxon>Arthropoda</taxon>
        <taxon>Hexapoda</taxon>
        <taxon>Insecta</taxon>
        <taxon>Pterygota</taxon>
        <taxon>Neoptera</taxon>
        <taxon>Endopterygota</taxon>
        <taxon>Diptera</taxon>
        <taxon>Brachycera</taxon>
        <taxon>Muscomorpha</taxon>
        <taxon>Ephydroidea</taxon>
        <taxon>Drosophilidae</taxon>
        <taxon>Drosophila</taxon>
        <taxon>Sophophora</taxon>
    </lineage>
</organism>
<dbReference type="Proteomes" id="UP001500889">
    <property type="component" value="Chromosome U"/>
</dbReference>
<dbReference type="AlphaFoldDB" id="A0AAU9FIL3"/>
<dbReference type="EMBL" id="AP029264">
    <property type="protein sequence ID" value="BFF95726.1"/>
    <property type="molecule type" value="Genomic_DNA"/>
</dbReference>
<feature type="region of interest" description="Disordered" evidence="1">
    <location>
        <begin position="1"/>
        <end position="39"/>
    </location>
</feature>
<sequence>MASIAAKLTQKLNNRKEKKKQKENQKQEQDKGEIEDPLPVWSRLLKHNADGHRRNDSFETAQYQVEISNRL</sequence>
<reference evidence="2 3" key="1">
    <citation type="submission" date="2024-02" db="EMBL/GenBank/DDBJ databases">
        <title>A chromosome-level genome assembly of Drosophila madeirensis, a fruit fly species endemic to Madeira island.</title>
        <authorList>
            <person name="Tomihara K."/>
            <person name="Llopart A."/>
            <person name="Yamamoto D."/>
        </authorList>
    </citation>
    <scope>NUCLEOTIDE SEQUENCE [LARGE SCALE GENOMIC DNA]</scope>
    <source>
        <strain evidence="2 3">RF1</strain>
    </source>
</reference>
<name>A0AAU9FIL3_DROMD</name>
<protein>
    <submittedName>
        <fullName evidence="2">Uncharacterized protein</fullName>
    </submittedName>
</protein>
<proteinExistence type="predicted"/>
<feature type="compositionally biased region" description="Basic and acidic residues" evidence="1">
    <location>
        <begin position="20"/>
        <end position="34"/>
    </location>
</feature>
<evidence type="ECO:0000313" key="3">
    <source>
        <dbReference type="Proteomes" id="UP001500889"/>
    </source>
</evidence>
<gene>
    <name evidence="2" type="ORF">DMAD_13068</name>
</gene>